<keyword evidence="1" id="KW-1133">Transmembrane helix</keyword>
<keyword evidence="1" id="KW-0472">Membrane</keyword>
<feature type="transmembrane region" description="Helical" evidence="1">
    <location>
        <begin position="34"/>
        <end position="53"/>
    </location>
</feature>
<evidence type="ECO:0000256" key="1">
    <source>
        <dbReference type="SAM" id="Phobius"/>
    </source>
</evidence>
<evidence type="ECO:0000313" key="2">
    <source>
        <dbReference type="EnsemblPlants" id="Ma10_p22080.1"/>
    </source>
</evidence>
<dbReference type="Gramene" id="Ma10_t22080.1">
    <property type="protein sequence ID" value="Ma10_p22080.1"/>
    <property type="gene ID" value="Ma10_g22080"/>
</dbReference>
<accession>A0A804KYZ3</accession>
<keyword evidence="3" id="KW-1185">Reference proteome</keyword>
<proteinExistence type="predicted"/>
<dbReference type="InParanoid" id="A0A804KYZ3"/>
<evidence type="ECO:0000313" key="3">
    <source>
        <dbReference type="Proteomes" id="UP000012960"/>
    </source>
</evidence>
<name>A0A804KYZ3_MUSAM</name>
<keyword evidence="1" id="KW-0812">Transmembrane</keyword>
<organism evidence="2 3">
    <name type="scientific">Musa acuminata subsp. malaccensis</name>
    <name type="common">Wild banana</name>
    <name type="synonym">Musa malaccensis</name>
    <dbReference type="NCBI Taxonomy" id="214687"/>
    <lineage>
        <taxon>Eukaryota</taxon>
        <taxon>Viridiplantae</taxon>
        <taxon>Streptophyta</taxon>
        <taxon>Embryophyta</taxon>
        <taxon>Tracheophyta</taxon>
        <taxon>Spermatophyta</taxon>
        <taxon>Magnoliopsida</taxon>
        <taxon>Liliopsida</taxon>
        <taxon>Zingiberales</taxon>
        <taxon>Musaceae</taxon>
        <taxon>Musa</taxon>
    </lineage>
</organism>
<dbReference type="EnsemblPlants" id="Ma10_t22080.1">
    <property type="protein sequence ID" value="Ma10_p22080.1"/>
    <property type="gene ID" value="Ma10_g22080"/>
</dbReference>
<reference evidence="2" key="1">
    <citation type="submission" date="2021-05" db="UniProtKB">
        <authorList>
            <consortium name="EnsemblPlants"/>
        </authorList>
    </citation>
    <scope>IDENTIFICATION</scope>
    <source>
        <strain evidence="2">subsp. malaccensis</strain>
    </source>
</reference>
<sequence>MLSKHWQQFRQLQAFISIIGRDQWSTLPLSAPSVSHRSSFVVLYHCLLFFFPLKKKHLLRKIKKKIIFQEK</sequence>
<dbReference type="AlphaFoldDB" id="A0A804KYZ3"/>
<protein>
    <submittedName>
        <fullName evidence="2">Uncharacterized protein</fullName>
    </submittedName>
</protein>
<dbReference type="Proteomes" id="UP000012960">
    <property type="component" value="Unplaced"/>
</dbReference>